<protein>
    <recommendedName>
        <fullName evidence="2">Zinc-ribbon domain-containing protein</fullName>
    </recommendedName>
</protein>
<dbReference type="InterPro" id="IPR026870">
    <property type="entry name" value="Zinc_ribbon_dom"/>
</dbReference>
<accession>G5IE21</accession>
<keyword evidence="4" id="KW-1185">Reference proteome</keyword>
<evidence type="ECO:0000256" key="1">
    <source>
        <dbReference type="SAM" id="Coils"/>
    </source>
</evidence>
<sequence length="163" mass="17567">MAFLDDLGKTLTDMGKDAAQKTKDVVDILQMKAQIGTEKSKLRDLYATIGKSYYEVHKDSAEAEHAEACGQIESSLAKIAELEEKISRLDNTVTCPSCGAVLDKGSAFCNRCGAAVVSPSQDLMVVGEDAFDEADNVVVEDVKEDVKETAGDIVVEEAEKTEE</sequence>
<evidence type="ECO:0000313" key="4">
    <source>
        <dbReference type="Proteomes" id="UP000005384"/>
    </source>
</evidence>
<dbReference type="EMBL" id="ADLN01000029">
    <property type="protein sequence ID" value="EHI60257.1"/>
    <property type="molecule type" value="Genomic_DNA"/>
</dbReference>
<feature type="domain" description="Zinc-ribbon" evidence="2">
    <location>
        <begin position="95"/>
        <end position="115"/>
    </location>
</feature>
<proteinExistence type="predicted"/>
<dbReference type="RefSeq" id="WP_006779731.1">
    <property type="nucleotide sequence ID" value="NZ_CP040506.1"/>
</dbReference>
<keyword evidence="1" id="KW-0175">Coiled coil</keyword>
<feature type="coiled-coil region" evidence="1">
    <location>
        <begin position="65"/>
        <end position="92"/>
    </location>
</feature>
<reference evidence="3 4" key="1">
    <citation type="submission" date="2011-08" db="EMBL/GenBank/DDBJ databases">
        <title>The Genome Sequence of Clostridium hathewayi WAL-18680.</title>
        <authorList>
            <consortium name="The Broad Institute Genome Sequencing Platform"/>
            <person name="Earl A."/>
            <person name="Ward D."/>
            <person name="Feldgarden M."/>
            <person name="Gevers D."/>
            <person name="Finegold S.M."/>
            <person name="Summanen P.H."/>
            <person name="Molitoris D.R."/>
            <person name="Song M."/>
            <person name="Daigneault M."/>
            <person name="Allen-Vercoe E."/>
            <person name="Young S.K."/>
            <person name="Zeng Q."/>
            <person name="Gargeya S."/>
            <person name="Fitzgerald M."/>
            <person name="Haas B."/>
            <person name="Abouelleil A."/>
            <person name="Alvarado L."/>
            <person name="Arachchi H.M."/>
            <person name="Berlin A."/>
            <person name="Brown A."/>
            <person name="Chapman S.B."/>
            <person name="Chen Z."/>
            <person name="Dunbar C."/>
            <person name="Freedman E."/>
            <person name="Gearin G."/>
            <person name="Gellesch M."/>
            <person name="Goldberg J."/>
            <person name="Griggs A."/>
            <person name="Gujja S."/>
            <person name="Heiman D."/>
            <person name="Howarth C."/>
            <person name="Larson L."/>
            <person name="Lui A."/>
            <person name="MacDonald P.J.P."/>
            <person name="Montmayeur A."/>
            <person name="Murphy C."/>
            <person name="Neiman D."/>
            <person name="Pearson M."/>
            <person name="Priest M."/>
            <person name="Roberts A."/>
            <person name="Saif S."/>
            <person name="Shea T."/>
            <person name="Shenoy N."/>
            <person name="Sisk P."/>
            <person name="Stolte C."/>
            <person name="Sykes S."/>
            <person name="Wortman J."/>
            <person name="Nusbaum C."/>
            <person name="Birren B."/>
        </authorList>
    </citation>
    <scope>NUCLEOTIDE SEQUENCE [LARGE SCALE GENOMIC DNA]</scope>
    <source>
        <strain evidence="3 4">WAL-18680</strain>
    </source>
</reference>
<dbReference type="AlphaFoldDB" id="G5IE21"/>
<name>G5IE21_9FIRM</name>
<dbReference type="HOGENOM" id="CLU_117098_0_0_9"/>
<dbReference type="Pfam" id="PF13240">
    <property type="entry name" value="Zn_Ribbon_1"/>
    <property type="match status" value="1"/>
</dbReference>
<comment type="caution">
    <text evidence="3">The sequence shown here is derived from an EMBL/GenBank/DDBJ whole genome shotgun (WGS) entry which is preliminary data.</text>
</comment>
<dbReference type="Proteomes" id="UP000005384">
    <property type="component" value="Unassembled WGS sequence"/>
</dbReference>
<gene>
    <name evidence="3" type="ORF">HMPREF9473_01748</name>
</gene>
<evidence type="ECO:0000259" key="2">
    <source>
        <dbReference type="Pfam" id="PF13240"/>
    </source>
</evidence>
<dbReference type="PATRIC" id="fig|742737.3.peg.1773"/>
<evidence type="ECO:0000313" key="3">
    <source>
        <dbReference type="EMBL" id="EHI60257.1"/>
    </source>
</evidence>
<dbReference type="OrthoDB" id="9788304at2"/>
<organism evidence="3 4">
    <name type="scientific">Hungatella hathewayi WAL-18680</name>
    <dbReference type="NCBI Taxonomy" id="742737"/>
    <lineage>
        <taxon>Bacteria</taxon>
        <taxon>Bacillati</taxon>
        <taxon>Bacillota</taxon>
        <taxon>Clostridia</taxon>
        <taxon>Lachnospirales</taxon>
        <taxon>Lachnospiraceae</taxon>
        <taxon>Hungatella</taxon>
    </lineage>
</organism>